<dbReference type="KEGG" id="cpyr:CYJ47_10055"/>
<keyword evidence="1" id="KW-0812">Transmembrane</keyword>
<reference evidence="2" key="1">
    <citation type="submission" date="2017-12" db="EMBL/GenBank/DDBJ databases">
        <authorList>
            <person name="Thomas-White K."/>
            <person name="Wolfe A.J."/>
        </authorList>
    </citation>
    <scope>NUCLEOTIDE SEQUENCE</scope>
    <source>
        <strain evidence="2">UMB0763</strain>
    </source>
</reference>
<proteinExistence type="predicted"/>
<keyword evidence="1" id="KW-1133">Transmembrane helix</keyword>
<dbReference type="Pfam" id="PF05108">
    <property type="entry name" value="T7SS_ESX1_EccB"/>
    <property type="match status" value="1"/>
</dbReference>
<dbReference type="EMBL" id="CP136958">
    <property type="protein sequence ID" value="WOT01603.1"/>
    <property type="molecule type" value="Genomic_DNA"/>
</dbReference>
<name>A0AAF0YU31_9CORY</name>
<keyword evidence="1" id="KW-0472">Membrane</keyword>
<accession>A0AAF0YU31</accession>
<dbReference type="NCBIfam" id="TIGR03919">
    <property type="entry name" value="T7SS_EccB"/>
    <property type="match status" value="1"/>
</dbReference>
<feature type="transmembrane region" description="Helical" evidence="1">
    <location>
        <begin position="46"/>
        <end position="66"/>
    </location>
</feature>
<dbReference type="InterPro" id="IPR007795">
    <property type="entry name" value="T7SS_EccB"/>
</dbReference>
<sequence>MAKLLAPTTKPQVSGYKFLVRRAEHGLIFGDARMIHDPLARMRRSVALGAIACVIFAVGAGALAMVKPRADPGDAPIVRAASGGLYVRVDDVYHPALNLTSARLIAGQPADPANVADEVMAYKTFGTPVGIPGAPGTIVDDKNTSGVWAACAAGTSDTHVVEGLESPPQLGPGEFIVARDVHADSSSTTKDYVITSEGRRLLPPEGSTRGTSVRRRLGISPDVELWEPPAQVLEIIPELAPMESLTISGELTLVTAGEETWLDDGEGLAPVTDFQAGIVEELGAHLRTARKEELSGRPLSSEEIPLPKEKGTLVSLDGATVCVTQQARVGDSGPTTPSTPPGEQNVVTDPPVVGVLPKNRQLPVGLALSGDSVATQFSATRLGGMPVNVGDGVVLVGETGTYFPVPAESVAALGVEKASPAPWPVVRLLPRGVALTATEAGVTQHGQ</sequence>
<dbReference type="InterPro" id="IPR044857">
    <property type="entry name" value="T7SS_EccB_R1"/>
</dbReference>
<gene>
    <name evidence="2" type="primary">eccB</name>
    <name evidence="2" type="ORF">CYJ47_10055</name>
</gene>
<dbReference type="PANTHER" id="PTHR40765">
    <property type="entry name" value="ESX-2 SECRETION SYSTEM ATPASE ECCB2"/>
    <property type="match status" value="1"/>
</dbReference>
<organism evidence="2 3">
    <name type="scientific">Corynebacterium pyruviciproducens</name>
    <dbReference type="NCBI Taxonomy" id="598660"/>
    <lineage>
        <taxon>Bacteria</taxon>
        <taxon>Bacillati</taxon>
        <taxon>Actinomycetota</taxon>
        <taxon>Actinomycetes</taxon>
        <taxon>Mycobacteriales</taxon>
        <taxon>Corynebacteriaceae</taxon>
        <taxon>Corynebacterium</taxon>
    </lineage>
</organism>
<evidence type="ECO:0000256" key="1">
    <source>
        <dbReference type="SAM" id="Phobius"/>
    </source>
</evidence>
<dbReference type="RefSeq" id="WP_101677745.1">
    <property type="nucleotide sequence ID" value="NZ_CP136958.1"/>
</dbReference>
<evidence type="ECO:0000313" key="2">
    <source>
        <dbReference type="EMBL" id="WOT01603.1"/>
    </source>
</evidence>
<reference evidence="2" key="2">
    <citation type="submission" date="2023-10" db="EMBL/GenBank/DDBJ databases">
        <authorList>
            <person name="Choi B."/>
        </authorList>
    </citation>
    <scope>NUCLEOTIDE SEQUENCE</scope>
    <source>
        <strain evidence="2">UMB0763</strain>
    </source>
</reference>
<dbReference type="Gene3D" id="3.30.2390.20">
    <property type="entry name" value="Type VII secretion system EccB, repeat 1 domain"/>
    <property type="match status" value="1"/>
</dbReference>
<dbReference type="GO" id="GO:0005576">
    <property type="term" value="C:extracellular region"/>
    <property type="evidence" value="ECO:0007669"/>
    <property type="project" value="TreeGrafter"/>
</dbReference>
<dbReference type="PANTHER" id="PTHR40765:SF2">
    <property type="entry name" value="ESX-2 SECRETION SYSTEM ATPASE ECCB2"/>
    <property type="match status" value="1"/>
</dbReference>
<dbReference type="AlphaFoldDB" id="A0AAF0YU31"/>
<evidence type="ECO:0000313" key="3">
    <source>
        <dbReference type="Proteomes" id="UP000234560"/>
    </source>
</evidence>
<protein>
    <submittedName>
        <fullName evidence="2">Type VII secretion protein EccB</fullName>
    </submittedName>
</protein>
<dbReference type="Proteomes" id="UP000234560">
    <property type="component" value="Chromosome"/>
</dbReference>